<dbReference type="Pfam" id="PF07195">
    <property type="entry name" value="FliD_C"/>
    <property type="match status" value="1"/>
</dbReference>
<proteinExistence type="inferred from homology"/>
<name>I8UJA0_9BACL</name>
<dbReference type="GO" id="GO:0007155">
    <property type="term" value="P:cell adhesion"/>
    <property type="evidence" value="ECO:0007669"/>
    <property type="project" value="InterPro"/>
</dbReference>
<comment type="function">
    <text evidence="5">Required for morphogenesis and for the elongation of the flagellar filament by facilitating polymerization of the flagellin monomers at the tip of growing filament. Forms a capping structure, which prevents flagellin subunits (transported through the central channel of the flagellum) from leaking out without polymerization at the distal end.</text>
</comment>
<comment type="subunit">
    <text evidence="2 5">Homopentamer.</text>
</comment>
<dbReference type="Pfam" id="PF02465">
    <property type="entry name" value="FliD_N"/>
    <property type="match status" value="1"/>
</dbReference>
<dbReference type="PANTHER" id="PTHR30288">
    <property type="entry name" value="FLAGELLAR CAP/ASSEMBLY PROTEIN FLID"/>
    <property type="match status" value="1"/>
</dbReference>
<keyword evidence="9" id="KW-0282">Flagellum</keyword>
<dbReference type="STRING" id="1196324.A374_01779"/>
<keyword evidence="10" id="KW-1185">Reference proteome</keyword>
<evidence type="ECO:0000256" key="1">
    <source>
        <dbReference type="ARBA" id="ARBA00009764"/>
    </source>
</evidence>
<keyword evidence="9" id="KW-0969">Cilium</keyword>
<keyword evidence="3" id="KW-0175">Coiled coil</keyword>
<dbReference type="OrthoDB" id="9776025at2"/>
<dbReference type="PATRIC" id="fig|1196324.3.peg.353"/>
<feature type="region of interest" description="Disordered" evidence="6">
    <location>
        <begin position="311"/>
        <end position="332"/>
    </location>
</feature>
<gene>
    <name evidence="9" type="primary">fliD</name>
    <name evidence="9" type="ORF">A374_01779</name>
</gene>
<dbReference type="Proteomes" id="UP000004080">
    <property type="component" value="Unassembled WGS sequence"/>
</dbReference>
<reference evidence="9 10" key="1">
    <citation type="journal article" date="2012" name="J. Bacteriol.">
        <title>Genome of Bacillus macauensis ZFHKF-1, a Long-Chain-Forming Bacterium.</title>
        <authorList>
            <person name="Cai L."/>
            <person name="Zhang T."/>
        </authorList>
    </citation>
    <scope>NUCLEOTIDE SEQUENCE [LARGE SCALE GENOMIC DNA]</scope>
    <source>
        <strain evidence="9 10">ZFHKF-1</strain>
    </source>
</reference>
<evidence type="ECO:0000256" key="4">
    <source>
        <dbReference type="ARBA" id="ARBA00023143"/>
    </source>
</evidence>
<organism evidence="9 10">
    <name type="scientific">Fictibacillus macauensis ZFHKF-1</name>
    <dbReference type="NCBI Taxonomy" id="1196324"/>
    <lineage>
        <taxon>Bacteria</taxon>
        <taxon>Bacillati</taxon>
        <taxon>Bacillota</taxon>
        <taxon>Bacilli</taxon>
        <taxon>Bacillales</taxon>
        <taxon>Fictibacillaceae</taxon>
        <taxon>Fictibacillus</taxon>
    </lineage>
</organism>
<dbReference type="eggNOG" id="COG1345">
    <property type="taxonomic scope" value="Bacteria"/>
</dbReference>
<dbReference type="GO" id="GO:0071973">
    <property type="term" value="P:bacterial-type flagellum-dependent cell motility"/>
    <property type="evidence" value="ECO:0007669"/>
    <property type="project" value="TreeGrafter"/>
</dbReference>
<sequence>MGTRISGLASGMDVDTLVKDLMKAERMPVDKLFQKKKLIEFQRDDYREMNKHLKELDTFIFEGISRQSSFLKKTSTSSNEAVITGVANGQGGTQKVTFDSVSLATSRSWIGSEVTIPDTRESSKLSTLVHTLPEKVMLTLNKPSGEHTSLALLIDPEKESIASFMQKISQSELGVSAFYDESTKKVAMMSKETGQGFSLHTTDEKTEALFKKLGFSMTASELIGSVESKDGKDAAFSVNGLAMTRSSNVFSIGGLTVTLKNNTTTPVTVTTSNDTNSVFDTIVNFVERYNQTIDKVNKKIAEPRFRDFAPLTDEQRKGLSEKEAQQWDEKAKSGMLQRDSLLANGLATLRTNLYKTVQHSERDFQQLTSIGIQTTSNYLEKGKLVIDRDKLRQAIEKSPEAVMKLFTNNSTVDGEKGIAQVMRQTIATTIQQVEAKAGNVLRTNQQFVLGKQLNDMDSRMKAFTERLKEVESRYYKQFTAMEKAVQRSNQQSVYLSQQFSNGR</sequence>
<evidence type="ECO:0000313" key="9">
    <source>
        <dbReference type="EMBL" id="EIT86945.1"/>
    </source>
</evidence>
<feature type="domain" description="Flagellar hook-associated protein 2 N-terminal" evidence="7">
    <location>
        <begin position="10"/>
        <end position="106"/>
    </location>
</feature>
<dbReference type="InterPro" id="IPR040026">
    <property type="entry name" value="FliD"/>
</dbReference>
<dbReference type="GO" id="GO:0005576">
    <property type="term" value="C:extracellular region"/>
    <property type="evidence" value="ECO:0007669"/>
    <property type="project" value="UniProtKB-SubCell"/>
</dbReference>
<keyword evidence="9" id="KW-0966">Cell projection</keyword>
<comment type="similarity">
    <text evidence="1 5">Belongs to the FliD family.</text>
</comment>
<evidence type="ECO:0000313" key="10">
    <source>
        <dbReference type="Proteomes" id="UP000004080"/>
    </source>
</evidence>
<evidence type="ECO:0000259" key="7">
    <source>
        <dbReference type="Pfam" id="PF02465"/>
    </source>
</evidence>
<dbReference type="EMBL" id="AKKV01000019">
    <property type="protein sequence ID" value="EIT86945.1"/>
    <property type="molecule type" value="Genomic_DNA"/>
</dbReference>
<evidence type="ECO:0000256" key="3">
    <source>
        <dbReference type="ARBA" id="ARBA00023054"/>
    </source>
</evidence>
<dbReference type="AlphaFoldDB" id="I8UJA0"/>
<dbReference type="PANTHER" id="PTHR30288:SF0">
    <property type="entry name" value="FLAGELLAR HOOK-ASSOCIATED PROTEIN 2"/>
    <property type="match status" value="1"/>
</dbReference>
<dbReference type="GO" id="GO:0009424">
    <property type="term" value="C:bacterial-type flagellum hook"/>
    <property type="evidence" value="ECO:0007669"/>
    <property type="project" value="UniProtKB-UniRule"/>
</dbReference>
<evidence type="ECO:0000256" key="5">
    <source>
        <dbReference type="RuleBase" id="RU362066"/>
    </source>
</evidence>
<evidence type="ECO:0000256" key="2">
    <source>
        <dbReference type="ARBA" id="ARBA00011255"/>
    </source>
</evidence>
<dbReference type="GO" id="GO:0009421">
    <property type="term" value="C:bacterial-type flagellum filament cap"/>
    <property type="evidence" value="ECO:0007669"/>
    <property type="project" value="InterPro"/>
</dbReference>
<evidence type="ECO:0000256" key="6">
    <source>
        <dbReference type="SAM" id="MobiDB-lite"/>
    </source>
</evidence>
<dbReference type="RefSeq" id="WP_007200457.1">
    <property type="nucleotide sequence ID" value="NZ_AKKV01000019.1"/>
</dbReference>
<dbReference type="InterPro" id="IPR003481">
    <property type="entry name" value="FliD_N"/>
</dbReference>
<protein>
    <recommendedName>
        <fullName evidence="5">Flagellar hook-associated protein 2</fullName>
        <shortName evidence="5">HAP2</shortName>
    </recommendedName>
    <alternativeName>
        <fullName evidence="5">Flagellar cap protein</fullName>
    </alternativeName>
</protein>
<comment type="subcellular location">
    <subcellularLocation>
        <location evidence="5">Secreted</location>
    </subcellularLocation>
    <subcellularLocation>
        <location evidence="5">Bacterial flagellum</location>
    </subcellularLocation>
</comment>
<accession>I8UJA0</accession>
<keyword evidence="4 5" id="KW-0975">Bacterial flagellum</keyword>
<comment type="caution">
    <text evidence="9">The sequence shown here is derived from an EMBL/GenBank/DDBJ whole genome shotgun (WGS) entry which is preliminary data.</text>
</comment>
<dbReference type="NCBIfam" id="NF005833">
    <property type="entry name" value="PRK07737.1"/>
    <property type="match status" value="1"/>
</dbReference>
<evidence type="ECO:0000259" key="8">
    <source>
        <dbReference type="Pfam" id="PF07195"/>
    </source>
</evidence>
<dbReference type="InterPro" id="IPR010809">
    <property type="entry name" value="FliD_C"/>
</dbReference>
<feature type="domain" description="Flagellar hook-associated protein 2 C-terminal" evidence="8">
    <location>
        <begin position="231"/>
        <end position="489"/>
    </location>
</feature>
<keyword evidence="5" id="KW-0964">Secreted</keyword>